<dbReference type="GO" id="GO:0006450">
    <property type="term" value="P:regulation of translational fidelity"/>
    <property type="evidence" value="ECO:0007669"/>
    <property type="project" value="TreeGrafter"/>
</dbReference>
<dbReference type="OrthoDB" id="5189791at2"/>
<dbReference type="Proteomes" id="UP000295444">
    <property type="component" value="Unassembled WGS sequence"/>
</dbReference>
<evidence type="ECO:0000313" key="13">
    <source>
        <dbReference type="EMBL" id="TDP97983.1"/>
    </source>
</evidence>
<comment type="catalytic activity">
    <reaction evidence="11">
        <text>L-threonine + hydrogencarbonate + ATP = L-threonylcarbamoyladenylate + diphosphate + H2O</text>
        <dbReference type="Rhea" id="RHEA:36407"/>
        <dbReference type="ChEBI" id="CHEBI:15377"/>
        <dbReference type="ChEBI" id="CHEBI:17544"/>
        <dbReference type="ChEBI" id="CHEBI:30616"/>
        <dbReference type="ChEBI" id="CHEBI:33019"/>
        <dbReference type="ChEBI" id="CHEBI:57926"/>
        <dbReference type="ChEBI" id="CHEBI:73682"/>
        <dbReference type="EC" id="2.7.7.87"/>
    </reaction>
</comment>
<dbReference type="GO" id="GO:0061710">
    <property type="term" value="F:L-threonylcarbamoyladenylate synthase"/>
    <property type="evidence" value="ECO:0007669"/>
    <property type="project" value="UniProtKB-EC"/>
</dbReference>
<keyword evidence="7" id="KW-0548">Nucleotidyltransferase</keyword>
<evidence type="ECO:0000313" key="14">
    <source>
        <dbReference type="Proteomes" id="UP000295444"/>
    </source>
</evidence>
<evidence type="ECO:0000256" key="11">
    <source>
        <dbReference type="ARBA" id="ARBA00048366"/>
    </source>
</evidence>
<dbReference type="Pfam" id="PF01300">
    <property type="entry name" value="Sua5_yciO_yrdC"/>
    <property type="match status" value="1"/>
</dbReference>
<evidence type="ECO:0000256" key="1">
    <source>
        <dbReference type="ARBA" id="ARBA00004496"/>
    </source>
</evidence>
<evidence type="ECO:0000256" key="4">
    <source>
        <dbReference type="ARBA" id="ARBA00022490"/>
    </source>
</evidence>
<keyword evidence="8" id="KW-0547">Nucleotide-binding</keyword>
<dbReference type="EC" id="2.7.7.87" evidence="3"/>
<comment type="similarity">
    <text evidence="2">Belongs to the SUA5 family.</text>
</comment>
<dbReference type="AlphaFoldDB" id="A0A4R6SEA7"/>
<keyword evidence="5" id="KW-0808">Transferase</keyword>
<comment type="subcellular location">
    <subcellularLocation>
        <location evidence="1">Cytoplasm</location>
    </subcellularLocation>
</comment>
<evidence type="ECO:0000256" key="5">
    <source>
        <dbReference type="ARBA" id="ARBA00022679"/>
    </source>
</evidence>
<dbReference type="InterPro" id="IPR017945">
    <property type="entry name" value="DHBP_synth_RibB-like_a/b_dom"/>
</dbReference>
<dbReference type="EMBL" id="SNXZ01000003">
    <property type="protein sequence ID" value="TDP97983.1"/>
    <property type="molecule type" value="Genomic_DNA"/>
</dbReference>
<evidence type="ECO:0000256" key="3">
    <source>
        <dbReference type="ARBA" id="ARBA00012584"/>
    </source>
</evidence>
<keyword evidence="14" id="KW-1185">Reference proteome</keyword>
<sequence length="231" mass="24791">MPKPGRVFRADARTAHGALKSHDLALIAKRLTSGGAVLVPSDTCYSLAMIPHNEHTRARVNTILNRPPQWPVSLAFPGIRAVRDVAALSVRALHLLETFTPGPLTLVCPVTTRFAEQGFATRAVGSTDLTVGVRIPDSHVERDIAGCTSFPVTSTALRTADGEVVRSFDDAVAMLTATGLPEWDAVEGDGGFRSRHSTVVRLTGSGLELLREGDLPFADLRAALDEMPQDY</sequence>
<dbReference type="PANTHER" id="PTHR17490">
    <property type="entry name" value="SUA5"/>
    <property type="match status" value="1"/>
</dbReference>
<keyword evidence="4" id="KW-0963">Cytoplasm</keyword>
<evidence type="ECO:0000256" key="7">
    <source>
        <dbReference type="ARBA" id="ARBA00022695"/>
    </source>
</evidence>
<keyword evidence="6" id="KW-0819">tRNA processing</keyword>
<dbReference type="GO" id="GO:0008033">
    <property type="term" value="P:tRNA processing"/>
    <property type="evidence" value="ECO:0007669"/>
    <property type="project" value="UniProtKB-KW"/>
</dbReference>
<dbReference type="RefSeq" id="WP_133851103.1">
    <property type="nucleotide sequence ID" value="NZ_SNXZ01000003.1"/>
</dbReference>
<reference evidence="13 14" key="1">
    <citation type="submission" date="2019-03" db="EMBL/GenBank/DDBJ databases">
        <title>Genomic Encyclopedia of Type Strains, Phase IV (KMG-IV): sequencing the most valuable type-strain genomes for metagenomic binning, comparative biology and taxonomic classification.</title>
        <authorList>
            <person name="Goeker M."/>
        </authorList>
    </citation>
    <scope>NUCLEOTIDE SEQUENCE [LARGE SCALE GENOMIC DNA]</scope>
    <source>
        <strain evidence="13 14">DSM 45361</strain>
    </source>
</reference>
<dbReference type="InterPro" id="IPR050156">
    <property type="entry name" value="TC-AMP_synthase_SUA5"/>
</dbReference>
<dbReference type="Gene3D" id="3.90.870.10">
    <property type="entry name" value="DHBP synthase"/>
    <property type="match status" value="1"/>
</dbReference>
<evidence type="ECO:0000256" key="2">
    <source>
        <dbReference type="ARBA" id="ARBA00007663"/>
    </source>
</evidence>
<proteinExistence type="inferred from homology"/>
<comment type="caution">
    <text evidence="13">The sequence shown here is derived from an EMBL/GenBank/DDBJ whole genome shotgun (WGS) entry which is preliminary data.</text>
</comment>
<dbReference type="GO" id="GO:0003725">
    <property type="term" value="F:double-stranded RNA binding"/>
    <property type="evidence" value="ECO:0007669"/>
    <property type="project" value="InterPro"/>
</dbReference>
<evidence type="ECO:0000259" key="12">
    <source>
        <dbReference type="PROSITE" id="PS51163"/>
    </source>
</evidence>
<gene>
    <name evidence="13" type="ORF">EV186_103963</name>
</gene>
<dbReference type="GO" id="GO:0005524">
    <property type="term" value="F:ATP binding"/>
    <property type="evidence" value="ECO:0007669"/>
    <property type="project" value="UniProtKB-KW"/>
</dbReference>
<protein>
    <recommendedName>
        <fullName evidence="10">L-threonylcarbamoyladenylate synthase</fullName>
        <ecNumber evidence="3">2.7.7.87</ecNumber>
    </recommendedName>
    <alternativeName>
        <fullName evidence="10">L-threonylcarbamoyladenylate synthase</fullName>
    </alternativeName>
</protein>
<evidence type="ECO:0000256" key="6">
    <source>
        <dbReference type="ARBA" id="ARBA00022694"/>
    </source>
</evidence>
<keyword evidence="9" id="KW-0067">ATP-binding</keyword>
<organism evidence="13 14">
    <name type="scientific">Labedaea rhizosphaerae</name>
    <dbReference type="NCBI Taxonomy" id="598644"/>
    <lineage>
        <taxon>Bacteria</taxon>
        <taxon>Bacillati</taxon>
        <taxon>Actinomycetota</taxon>
        <taxon>Actinomycetes</taxon>
        <taxon>Pseudonocardiales</taxon>
        <taxon>Pseudonocardiaceae</taxon>
        <taxon>Labedaea</taxon>
    </lineage>
</organism>
<feature type="domain" description="YrdC-like" evidence="12">
    <location>
        <begin position="21"/>
        <end position="215"/>
    </location>
</feature>
<dbReference type="InterPro" id="IPR006070">
    <property type="entry name" value="Sua5-like_dom"/>
</dbReference>
<dbReference type="GO" id="GO:0000049">
    <property type="term" value="F:tRNA binding"/>
    <property type="evidence" value="ECO:0007669"/>
    <property type="project" value="TreeGrafter"/>
</dbReference>
<evidence type="ECO:0000256" key="8">
    <source>
        <dbReference type="ARBA" id="ARBA00022741"/>
    </source>
</evidence>
<dbReference type="PROSITE" id="PS51163">
    <property type="entry name" value="YRDC"/>
    <property type="match status" value="1"/>
</dbReference>
<evidence type="ECO:0000256" key="9">
    <source>
        <dbReference type="ARBA" id="ARBA00022840"/>
    </source>
</evidence>
<dbReference type="PANTHER" id="PTHR17490:SF16">
    <property type="entry name" value="THREONYLCARBAMOYL-AMP SYNTHASE"/>
    <property type="match status" value="1"/>
</dbReference>
<dbReference type="GO" id="GO:0005737">
    <property type="term" value="C:cytoplasm"/>
    <property type="evidence" value="ECO:0007669"/>
    <property type="project" value="UniProtKB-SubCell"/>
</dbReference>
<name>A0A4R6SEA7_LABRH</name>
<dbReference type="SUPFAM" id="SSF55821">
    <property type="entry name" value="YrdC/RibB"/>
    <property type="match status" value="1"/>
</dbReference>
<evidence type="ECO:0000256" key="10">
    <source>
        <dbReference type="ARBA" id="ARBA00029774"/>
    </source>
</evidence>
<accession>A0A4R6SEA7</accession>